<evidence type="ECO:0000313" key="3">
    <source>
        <dbReference type="Proteomes" id="UP001589536"/>
    </source>
</evidence>
<reference evidence="2 3" key="1">
    <citation type="submission" date="2024-09" db="EMBL/GenBank/DDBJ databases">
        <authorList>
            <person name="Sun Q."/>
            <person name="Mori K."/>
        </authorList>
    </citation>
    <scope>NUCLEOTIDE SEQUENCE [LARGE SCALE GENOMIC DNA]</scope>
    <source>
        <strain evidence="2 3">JCM 13519</strain>
    </source>
</reference>
<dbReference type="PANTHER" id="PTHR45947:SF3">
    <property type="entry name" value="SULFOQUINOVOSYL TRANSFERASE SQD2"/>
    <property type="match status" value="1"/>
</dbReference>
<evidence type="ECO:0000256" key="1">
    <source>
        <dbReference type="ARBA" id="ARBA00021292"/>
    </source>
</evidence>
<dbReference type="InterPro" id="IPR050194">
    <property type="entry name" value="Glycosyltransferase_grp1"/>
</dbReference>
<dbReference type="EMBL" id="JBHMBH010000029">
    <property type="protein sequence ID" value="MFB9715242.1"/>
    <property type="molecule type" value="Genomic_DNA"/>
</dbReference>
<name>A0ABV5USR6_9MICC</name>
<dbReference type="Pfam" id="PF13692">
    <property type="entry name" value="Glyco_trans_1_4"/>
    <property type="match status" value="1"/>
</dbReference>
<dbReference type="Proteomes" id="UP001589536">
    <property type="component" value="Unassembled WGS sequence"/>
</dbReference>
<gene>
    <name evidence="2" type="ORF">ACFFPI_14075</name>
</gene>
<sequence>MFRRATEYSAKRVAKFTAGDNVLHFLEGLGHQALRRGHYFASICERRAMHHAVFEGDFPSIGSFPHIARTDPIGELLDFEYEASTKILVYSQAAKRSFLERGFDEDKLLVAPIGVPRQLPVTALPRDSYKIAFVGRGDVYKGLDLAVAAIGKLGSPYKLHVAGPMRNEVLNWLKFQPHVVYEGLLNKIQLRELYSTSAIMVLPSIEAFGLAVAEAYHHGLHVLCMPETGISEYLPQDACTLVSGRDPDYWAFRIRELTQMEGDLMSPVPDESVRTAAISWAEATKRLADAYSLLM</sequence>
<accession>A0ABV5USR6</accession>
<organism evidence="2 3">
    <name type="scientific">Arthrobacter methylotrophus</name>
    <dbReference type="NCBI Taxonomy" id="121291"/>
    <lineage>
        <taxon>Bacteria</taxon>
        <taxon>Bacillati</taxon>
        <taxon>Actinomycetota</taxon>
        <taxon>Actinomycetes</taxon>
        <taxon>Micrococcales</taxon>
        <taxon>Micrococcaceae</taxon>
        <taxon>Arthrobacter</taxon>
    </lineage>
</organism>
<keyword evidence="2" id="KW-0328">Glycosyltransferase</keyword>
<dbReference type="Gene3D" id="3.40.50.2000">
    <property type="entry name" value="Glycogen Phosphorylase B"/>
    <property type="match status" value="1"/>
</dbReference>
<evidence type="ECO:0000313" key="2">
    <source>
        <dbReference type="EMBL" id="MFB9715242.1"/>
    </source>
</evidence>
<dbReference type="SUPFAM" id="SSF53756">
    <property type="entry name" value="UDP-Glycosyltransferase/glycogen phosphorylase"/>
    <property type="match status" value="1"/>
</dbReference>
<keyword evidence="2" id="KW-0808">Transferase</keyword>
<dbReference type="GO" id="GO:0016757">
    <property type="term" value="F:glycosyltransferase activity"/>
    <property type="evidence" value="ECO:0007669"/>
    <property type="project" value="UniProtKB-KW"/>
</dbReference>
<keyword evidence="3" id="KW-1185">Reference proteome</keyword>
<protein>
    <recommendedName>
        <fullName evidence="1">D-inositol 3-phosphate glycosyltransferase</fullName>
    </recommendedName>
</protein>
<dbReference type="PANTHER" id="PTHR45947">
    <property type="entry name" value="SULFOQUINOVOSYL TRANSFERASE SQD2"/>
    <property type="match status" value="1"/>
</dbReference>
<dbReference type="RefSeq" id="WP_376954588.1">
    <property type="nucleotide sequence ID" value="NZ_JBHMBH010000029.1"/>
</dbReference>
<comment type="caution">
    <text evidence="2">The sequence shown here is derived from an EMBL/GenBank/DDBJ whole genome shotgun (WGS) entry which is preliminary data.</text>
</comment>
<proteinExistence type="predicted"/>